<feature type="chain" id="PRO_5019032592" description="Lipoprotein" evidence="1">
    <location>
        <begin position="22"/>
        <end position="229"/>
    </location>
</feature>
<gene>
    <name evidence="2" type="ORF">NCTC10166_00564</name>
</gene>
<dbReference type="OrthoDB" id="403518at2"/>
<dbReference type="RefSeq" id="WP_129719966.1">
    <property type="nucleotide sequence ID" value="NZ_LR214951.1"/>
</dbReference>
<dbReference type="PROSITE" id="PS51257">
    <property type="entry name" value="PROKAR_LIPOPROTEIN"/>
    <property type="match status" value="1"/>
</dbReference>
<feature type="signal peptide" evidence="1">
    <location>
        <begin position="1"/>
        <end position="21"/>
    </location>
</feature>
<name>A0A449A5Q5_9BACT</name>
<evidence type="ECO:0000313" key="2">
    <source>
        <dbReference type="EMBL" id="VEU59585.1"/>
    </source>
</evidence>
<keyword evidence="1" id="KW-0732">Signal</keyword>
<protein>
    <recommendedName>
        <fullName evidence="4">Lipoprotein</fullName>
    </recommendedName>
</protein>
<accession>A0A449A5Q5</accession>
<dbReference type="Proteomes" id="UP000289440">
    <property type="component" value="Chromosome"/>
</dbReference>
<evidence type="ECO:0000256" key="1">
    <source>
        <dbReference type="SAM" id="SignalP"/>
    </source>
</evidence>
<evidence type="ECO:0008006" key="4">
    <source>
        <dbReference type="Google" id="ProtNLM"/>
    </source>
</evidence>
<dbReference type="AlphaFoldDB" id="A0A449A5Q5"/>
<keyword evidence="3" id="KW-1185">Reference proteome</keyword>
<organism evidence="2 3">
    <name type="scientific">Mesomycoplasma neurolyticum</name>
    <dbReference type="NCBI Taxonomy" id="2120"/>
    <lineage>
        <taxon>Bacteria</taxon>
        <taxon>Bacillati</taxon>
        <taxon>Mycoplasmatota</taxon>
        <taxon>Mycoplasmoidales</taxon>
        <taxon>Metamycoplasmataceae</taxon>
        <taxon>Mesomycoplasma</taxon>
    </lineage>
</organism>
<sequence>MLKIKKIFKCCVAIVSFSALVGLSSCFKTKDIIEINKEEKKEESKGRIIINQSKDIMSKMYSYFNIKRYVIRKEVKKDKSFSNYIEPENFDYLRQNKHIDLKSKEEYDKYFSNIEYPNIDNFFETHNMFAFFSHNQSFVFKASDQFYPIVNEKDKKIEIKIFHPTSELEIVLPAIRGPDTIYLFPYEKKYEINKISEFSKHDEIVNILEEIQKKYKEYSYKDEELYISN</sequence>
<evidence type="ECO:0000313" key="3">
    <source>
        <dbReference type="Proteomes" id="UP000289440"/>
    </source>
</evidence>
<reference evidence="2 3" key="1">
    <citation type="submission" date="2019-01" db="EMBL/GenBank/DDBJ databases">
        <authorList>
            <consortium name="Pathogen Informatics"/>
        </authorList>
    </citation>
    <scope>NUCLEOTIDE SEQUENCE [LARGE SCALE GENOMIC DNA]</scope>
    <source>
        <strain evidence="2 3">NCTC10166</strain>
    </source>
</reference>
<proteinExistence type="predicted"/>
<dbReference type="KEGG" id="mnu:NCTC10166_00564"/>
<dbReference type="EMBL" id="LR214951">
    <property type="protein sequence ID" value="VEU59585.1"/>
    <property type="molecule type" value="Genomic_DNA"/>
</dbReference>